<evidence type="ECO:0000313" key="2">
    <source>
        <dbReference type="EMBL" id="MDW4822620.1"/>
    </source>
</evidence>
<proteinExistence type="predicted"/>
<evidence type="ECO:0000313" key="3">
    <source>
        <dbReference type="Proteomes" id="UP001259340"/>
    </source>
</evidence>
<dbReference type="AlphaFoldDB" id="A0AAW8NS46"/>
<evidence type="ECO:0000313" key="1">
    <source>
        <dbReference type="EMBL" id="MDR8524538.1"/>
    </source>
</evidence>
<comment type="caution">
    <text evidence="1">The sequence shown here is derived from an EMBL/GenBank/DDBJ whole genome shotgun (WGS) entry which is preliminary data.</text>
</comment>
<keyword evidence="4" id="KW-1185">Reference proteome</keyword>
<dbReference type="EMBL" id="JAPMLE010000001">
    <property type="protein sequence ID" value="MDR8524538.1"/>
    <property type="molecule type" value="Genomic_DNA"/>
</dbReference>
<gene>
    <name evidence="1" type="ORF">OS133_12965</name>
    <name evidence="2" type="ORF">OS134_00825</name>
</gene>
<dbReference type="Proteomes" id="UP001271263">
    <property type="component" value="Unassembled WGS sequence"/>
</dbReference>
<sequence>MVFIPWIYFASQPALNYHKQTLVIIPNGEYLRLVSKIDTLEAIKIKRRLMNAEMQPLVDKMLAELGSVQPLEFIG</sequence>
<reference evidence="1" key="2">
    <citation type="submission" date="2022-11" db="EMBL/GenBank/DDBJ databases">
        <title>Prophages regulate Shewanella fidelis motility and biofilm formation: implications for gut colonization dynamics in Ciona robusta.</title>
        <authorList>
            <person name="Natarajan O."/>
            <person name="Gibboney S.L."/>
            <person name="Young M.N."/>
            <person name="Lim S.J."/>
            <person name="Pluta N."/>
            <person name="Atkinson C.G.F."/>
            <person name="Leigh B.A."/>
            <person name="Liberti A."/>
            <person name="Kees E."/>
            <person name="Breitbart M."/>
            <person name="Gralnick J."/>
            <person name="Dishaw L.J."/>
        </authorList>
    </citation>
    <scope>NUCLEOTIDE SEQUENCE</scope>
    <source>
        <strain evidence="1">3313</strain>
    </source>
</reference>
<evidence type="ECO:0000313" key="4">
    <source>
        <dbReference type="Proteomes" id="UP001271263"/>
    </source>
</evidence>
<protein>
    <submittedName>
        <fullName evidence="1">Uncharacterized protein</fullName>
    </submittedName>
</protein>
<accession>A0AAW8NS46</accession>
<organism evidence="1 3">
    <name type="scientific">Shewanella fidelis</name>
    <dbReference type="NCBI Taxonomy" id="173509"/>
    <lineage>
        <taxon>Bacteria</taxon>
        <taxon>Pseudomonadati</taxon>
        <taxon>Pseudomonadota</taxon>
        <taxon>Gammaproteobacteria</taxon>
        <taxon>Alteromonadales</taxon>
        <taxon>Shewanellaceae</taxon>
        <taxon>Shewanella</taxon>
    </lineage>
</organism>
<dbReference type="Proteomes" id="UP001259340">
    <property type="component" value="Unassembled WGS sequence"/>
</dbReference>
<dbReference type="EMBL" id="JAPMLD010000001">
    <property type="protein sequence ID" value="MDW4822620.1"/>
    <property type="molecule type" value="Genomic_DNA"/>
</dbReference>
<reference evidence="2 4" key="1">
    <citation type="journal article" date="2022" name="bioRxiv">
        <title>Prophages regulate Shewanella fidelis 3313 motility and biofilm formation: implications for gut colonization dynamics in Ciona robusta.</title>
        <authorList>
            <person name="Natarajan O."/>
            <person name="Gibboney S.L."/>
            <person name="Young M.N."/>
            <person name="Lim S.J."/>
            <person name="Pluta N."/>
            <person name="Atkinson C.G."/>
            <person name="Leigh B.A."/>
            <person name="Liberti A."/>
            <person name="Kees E.D."/>
            <person name="Breitbart M."/>
            <person name="Gralnick J.A."/>
            <person name="Dishaw L.J."/>
        </authorList>
    </citation>
    <scope>NUCLEOTIDE SEQUENCE [LARGE SCALE GENOMIC DNA]</scope>
    <source>
        <strain evidence="2 4">JG4066</strain>
    </source>
</reference>
<dbReference type="RefSeq" id="WP_310655097.1">
    <property type="nucleotide sequence ID" value="NZ_JAPMLA010000008.1"/>
</dbReference>
<name>A0AAW8NS46_9GAMM</name>